<keyword evidence="5" id="KW-0804">Transcription</keyword>
<reference evidence="9 10" key="1">
    <citation type="submission" date="2016-12" db="EMBL/GenBank/DDBJ databases">
        <title>The genomes of Aspergillus section Nigri reveals drivers in fungal speciation.</title>
        <authorList>
            <consortium name="DOE Joint Genome Institute"/>
            <person name="Vesth T.C."/>
            <person name="Nybo J."/>
            <person name="Theobald S."/>
            <person name="Brandl J."/>
            <person name="Frisvad J.C."/>
            <person name="Nielsen K.F."/>
            <person name="Lyhne E.K."/>
            <person name="Kogle M.E."/>
            <person name="Kuo A."/>
            <person name="Riley R."/>
            <person name="Clum A."/>
            <person name="Nolan M."/>
            <person name="Lipzen A."/>
            <person name="Salamov A."/>
            <person name="Henrissat B."/>
            <person name="Wiebenga A."/>
            <person name="De Vries R.P."/>
            <person name="Grigoriev I.V."/>
            <person name="Mortensen U.H."/>
            <person name="Andersen M.R."/>
            <person name="Baker S.E."/>
        </authorList>
    </citation>
    <scope>NUCLEOTIDE SEQUENCE [LARGE SCALE GENOMIC DNA]</scope>
    <source>
        <strain evidence="9 10">IBT 23096</strain>
    </source>
</reference>
<comment type="subcellular location">
    <subcellularLocation>
        <location evidence="1">Nucleus</location>
    </subcellularLocation>
</comment>
<dbReference type="PANTHER" id="PTHR31845:SF10">
    <property type="entry name" value="ZN(II)2CYS6 TRANSCRIPTION FACTOR (EUROFUNG)"/>
    <property type="match status" value="1"/>
</dbReference>
<organism evidence="9 10">
    <name type="scientific">Aspergillus steynii IBT 23096</name>
    <dbReference type="NCBI Taxonomy" id="1392250"/>
    <lineage>
        <taxon>Eukaryota</taxon>
        <taxon>Fungi</taxon>
        <taxon>Dikarya</taxon>
        <taxon>Ascomycota</taxon>
        <taxon>Pezizomycotina</taxon>
        <taxon>Eurotiomycetes</taxon>
        <taxon>Eurotiomycetidae</taxon>
        <taxon>Eurotiales</taxon>
        <taxon>Aspergillaceae</taxon>
        <taxon>Aspergillus</taxon>
        <taxon>Aspergillus subgen. Circumdati</taxon>
    </lineage>
</organism>
<dbReference type="OrthoDB" id="5226580at2759"/>
<evidence type="ECO:0000313" key="10">
    <source>
        <dbReference type="Proteomes" id="UP000234275"/>
    </source>
</evidence>
<dbReference type="GeneID" id="36551633"/>
<comment type="caution">
    <text evidence="9">The sequence shown here is derived from an EMBL/GenBank/DDBJ whole genome shotgun (WGS) entry which is preliminary data.</text>
</comment>
<gene>
    <name evidence="9" type="ORF">P170DRAFT_352671</name>
</gene>
<dbReference type="Gene3D" id="4.10.240.10">
    <property type="entry name" value="Zn(2)-C6 fungal-type DNA-binding domain"/>
    <property type="match status" value="1"/>
</dbReference>
<dbReference type="CDD" id="cd00067">
    <property type="entry name" value="GAL4"/>
    <property type="match status" value="1"/>
</dbReference>
<keyword evidence="3" id="KW-0805">Transcription regulation</keyword>
<dbReference type="InterPro" id="IPR001138">
    <property type="entry name" value="Zn2Cys6_DnaBD"/>
</dbReference>
<dbReference type="EMBL" id="MSFO01000002">
    <property type="protein sequence ID" value="PLB51926.1"/>
    <property type="molecule type" value="Genomic_DNA"/>
</dbReference>
<dbReference type="GO" id="GO:0000981">
    <property type="term" value="F:DNA-binding transcription factor activity, RNA polymerase II-specific"/>
    <property type="evidence" value="ECO:0007669"/>
    <property type="project" value="InterPro"/>
</dbReference>
<evidence type="ECO:0000256" key="7">
    <source>
        <dbReference type="SAM" id="MobiDB-lite"/>
    </source>
</evidence>
<dbReference type="GO" id="GO:0005634">
    <property type="term" value="C:nucleus"/>
    <property type="evidence" value="ECO:0007669"/>
    <property type="project" value="UniProtKB-SubCell"/>
</dbReference>
<dbReference type="VEuPathDB" id="FungiDB:P170DRAFT_352671"/>
<dbReference type="GO" id="GO:0008270">
    <property type="term" value="F:zinc ion binding"/>
    <property type="evidence" value="ECO:0007669"/>
    <property type="project" value="InterPro"/>
</dbReference>
<dbReference type="Proteomes" id="UP000234275">
    <property type="component" value="Unassembled WGS sequence"/>
</dbReference>
<dbReference type="STRING" id="1392250.A0A2I2GGC8"/>
<feature type="compositionally biased region" description="Low complexity" evidence="7">
    <location>
        <begin position="74"/>
        <end position="92"/>
    </location>
</feature>
<evidence type="ECO:0000313" key="9">
    <source>
        <dbReference type="EMBL" id="PLB51926.1"/>
    </source>
</evidence>
<dbReference type="AlphaFoldDB" id="A0A2I2GGC8"/>
<keyword evidence="6" id="KW-0539">Nucleus</keyword>
<evidence type="ECO:0000256" key="2">
    <source>
        <dbReference type="ARBA" id="ARBA00022833"/>
    </source>
</evidence>
<feature type="domain" description="Zn(2)-C6 fungal-type" evidence="8">
    <location>
        <begin position="12"/>
        <end position="43"/>
    </location>
</feature>
<feature type="region of interest" description="Disordered" evidence="7">
    <location>
        <begin position="72"/>
        <end position="96"/>
    </location>
</feature>
<keyword evidence="4" id="KW-0238">DNA-binding</keyword>
<evidence type="ECO:0000256" key="6">
    <source>
        <dbReference type="ARBA" id="ARBA00023242"/>
    </source>
</evidence>
<protein>
    <recommendedName>
        <fullName evidence="8">Zn(2)-C6 fungal-type domain-containing protein</fullName>
    </recommendedName>
</protein>
<dbReference type="GO" id="GO:0009893">
    <property type="term" value="P:positive regulation of metabolic process"/>
    <property type="evidence" value="ECO:0007669"/>
    <property type="project" value="UniProtKB-ARBA"/>
</dbReference>
<dbReference type="InterPro" id="IPR051089">
    <property type="entry name" value="prtT"/>
</dbReference>
<evidence type="ECO:0000256" key="5">
    <source>
        <dbReference type="ARBA" id="ARBA00023163"/>
    </source>
</evidence>
<dbReference type="PROSITE" id="PS50048">
    <property type="entry name" value="ZN2_CY6_FUNGAL_2"/>
    <property type="match status" value="1"/>
</dbReference>
<keyword evidence="2" id="KW-0862">Zinc</keyword>
<dbReference type="SUPFAM" id="SSF57701">
    <property type="entry name" value="Zn2/Cys6 DNA-binding domain"/>
    <property type="match status" value="1"/>
</dbReference>
<dbReference type="PANTHER" id="PTHR31845">
    <property type="entry name" value="FINGER DOMAIN PROTEIN, PUTATIVE-RELATED"/>
    <property type="match status" value="1"/>
</dbReference>
<dbReference type="InterPro" id="IPR036864">
    <property type="entry name" value="Zn2-C6_fun-type_DNA-bd_sf"/>
</dbReference>
<proteinExistence type="predicted"/>
<dbReference type="RefSeq" id="XP_024707228.1">
    <property type="nucleotide sequence ID" value="XM_024843933.1"/>
</dbReference>
<keyword evidence="10" id="KW-1185">Reference proteome</keyword>
<evidence type="ECO:0000256" key="1">
    <source>
        <dbReference type="ARBA" id="ARBA00004123"/>
    </source>
</evidence>
<evidence type="ECO:0000256" key="3">
    <source>
        <dbReference type="ARBA" id="ARBA00023015"/>
    </source>
</evidence>
<dbReference type="GO" id="GO:0000976">
    <property type="term" value="F:transcription cis-regulatory region binding"/>
    <property type="evidence" value="ECO:0007669"/>
    <property type="project" value="TreeGrafter"/>
</dbReference>
<evidence type="ECO:0000259" key="8">
    <source>
        <dbReference type="PROSITE" id="PS50048"/>
    </source>
</evidence>
<evidence type="ECO:0000256" key="4">
    <source>
        <dbReference type="ARBA" id="ARBA00023125"/>
    </source>
</evidence>
<sequence length="217" mass="24245">MSAPASLGRVRTCENCVRAKIRCSGTSTQGCDRCLRLNRDCYFRATKARTPKKRETRIDALEDKVDRILGQINQPHSSPQQAPLPLPLSSKSESCAPTPRNPCDVIGNGLITREEANRLIESFREAITYFPFVQLPRNATVEDLRSEKPFLLLSILLVSSFRNVPLHLALEEVSTSYLGGQVLQGNRQQPFDILQGLLVTIAGQVLDNFSLHYIHKS</sequence>
<accession>A0A2I2GGC8</accession>
<name>A0A2I2GGC8_9EURO</name>